<evidence type="ECO:0000256" key="3">
    <source>
        <dbReference type="ARBA" id="ARBA00022980"/>
    </source>
</evidence>
<dbReference type="InterPro" id="IPR038340">
    <property type="entry name" value="MRP-L47_sf"/>
</dbReference>
<evidence type="ECO:0000256" key="4">
    <source>
        <dbReference type="ARBA" id="ARBA00023128"/>
    </source>
</evidence>
<proteinExistence type="inferred from homology"/>
<evidence type="ECO:0000256" key="7">
    <source>
        <dbReference type="ARBA" id="ARBA00035399"/>
    </source>
</evidence>
<comment type="similarity">
    <text evidence="2">Belongs to the universal ribosomal protein uL29 family.</text>
</comment>
<protein>
    <recommendedName>
        <fullName evidence="6">Large ribosomal subunit protein uL29m</fullName>
    </recommendedName>
    <alternativeName>
        <fullName evidence="7">54S ribosomal protein L4, mitochondrial</fullName>
    </alternativeName>
</protein>
<gene>
    <name evidence="8" type="ORF">GNLVRS02_ARAD1C02618g</name>
</gene>
<sequence>MMSMKRAFHTTAQVCGRARPKHVKFDAPKLRPPVPPTVKNLKVPEDHPLWQFFSDKKYLRPFSDLENTGRAWTVQELRRKSFDDLHTLWYVCLKERNILLRESQIYKTLAGPQAESNDRYKTISEEIRNTMWRIRHVLAERHRAWVNGMSELKNSYNEIAQEFEARYLSADAGRDVEMEAQLERFQYMMFGLNPMLAGNEANENVLRGLKKAATLRLKRFGSDQTEVDTVNDINEAFVLFTADHSPEGIADAIKTIKQYRAAGKGVSKDQEMSVLRDLVAESEKLLE</sequence>
<dbReference type="Pfam" id="PF06984">
    <property type="entry name" value="MRP-L47"/>
    <property type="match status" value="1"/>
</dbReference>
<dbReference type="Gene3D" id="6.10.140.1190">
    <property type="match status" value="1"/>
</dbReference>
<keyword evidence="4" id="KW-0496">Mitochondrion</keyword>
<evidence type="ECO:0000256" key="6">
    <source>
        <dbReference type="ARBA" id="ARBA00035289"/>
    </source>
</evidence>
<dbReference type="InterPro" id="IPR010729">
    <property type="entry name" value="Ribosomal_uL29_mit"/>
</dbReference>
<organism evidence="8">
    <name type="scientific">Blastobotrys adeninivorans</name>
    <name type="common">Yeast</name>
    <name type="synonym">Arxula adeninivorans</name>
    <dbReference type="NCBI Taxonomy" id="409370"/>
    <lineage>
        <taxon>Eukaryota</taxon>
        <taxon>Fungi</taxon>
        <taxon>Dikarya</taxon>
        <taxon>Ascomycota</taxon>
        <taxon>Saccharomycotina</taxon>
        <taxon>Dipodascomycetes</taxon>
        <taxon>Dipodascales</taxon>
        <taxon>Trichomonascaceae</taxon>
        <taxon>Blastobotrys</taxon>
    </lineage>
</organism>
<evidence type="ECO:0000313" key="8">
    <source>
        <dbReference type="EMBL" id="CDP34008.1"/>
    </source>
</evidence>
<name>A0A060SZ54_BLAAD</name>
<dbReference type="AlphaFoldDB" id="A0A060SZ54"/>
<dbReference type="EMBL" id="HG937693">
    <property type="protein sequence ID" value="CDP34008.1"/>
    <property type="molecule type" value="Genomic_DNA"/>
</dbReference>
<keyword evidence="5" id="KW-0687">Ribonucleoprotein</keyword>
<dbReference type="GO" id="GO:0005762">
    <property type="term" value="C:mitochondrial large ribosomal subunit"/>
    <property type="evidence" value="ECO:0007669"/>
    <property type="project" value="TreeGrafter"/>
</dbReference>
<dbReference type="GO" id="GO:0032543">
    <property type="term" value="P:mitochondrial translation"/>
    <property type="evidence" value="ECO:0007669"/>
    <property type="project" value="TreeGrafter"/>
</dbReference>
<reference evidence="8" key="1">
    <citation type="submission" date="2014-02" db="EMBL/GenBank/DDBJ databases">
        <authorList>
            <person name="Genoscope - CEA"/>
        </authorList>
    </citation>
    <scope>NUCLEOTIDE SEQUENCE</scope>
    <source>
        <strain evidence="8">LS3</strain>
    </source>
</reference>
<dbReference type="GO" id="GO:0003735">
    <property type="term" value="F:structural constituent of ribosome"/>
    <property type="evidence" value="ECO:0007669"/>
    <property type="project" value="InterPro"/>
</dbReference>
<evidence type="ECO:0000256" key="2">
    <source>
        <dbReference type="ARBA" id="ARBA00009254"/>
    </source>
</evidence>
<evidence type="ECO:0000256" key="1">
    <source>
        <dbReference type="ARBA" id="ARBA00004173"/>
    </source>
</evidence>
<evidence type="ECO:0000256" key="5">
    <source>
        <dbReference type="ARBA" id="ARBA00023274"/>
    </source>
</evidence>
<reference evidence="8" key="2">
    <citation type="submission" date="2014-06" db="EMBL/GenBank/DDBJ databases">
        <title>The complete genome of Blastobotrys (Arxula) adeninivorans LS3 - a yeast of biotechnological interest.</title>
        <authorList>
            <person name="Kunze G."/>
            <person name="Gaillardin C."/>
            <person name="Czernicka M."/>
            <person name="Durrens P."/>
            <person name="Martin T."/>
            <person name="Boer E."/>
            <person name="Gabaldon T."/>
            <person name="Cruz J."/>
            <person name="Talla E."/>
            <person name="Marck C."/>
            <person name="Goffeau A."/>
            <person name="Barbe V."/>
            <person name="Baret P."/>
            <person name="Baronian K."/>
            <person name="Beier S."/>
            <person name="Bleykasten C."/>
            <person name="Bode R."/>
            <person name="Casaregola S."/>
            <person name="Despons L."/>
            <person name="Fairhead C."/>
            <person name="Giersberg M."/>
            <person name="Gierski P."/>
            <person name="Hahnel U."/>
            <person name="Hartmann A."/>
            <person name="Jankowska D."/>
            <person name="Jubin C."/>
            <person name="Jung P."/>
            <person name="Lafontaine I."/>
            <person name="Leh-Louis V."/>
            <person name="Lemaire M."/>
            <person name="Marcet-Houben M."/>
            <person name="Mascher M."/>
            <person name="Morel G."/>
            <person name="Richard G.-F."/>
            <person name="Riechen J."/>
            <person name="Sacerdot C."/>
            <person name="Sarkar A."/>
            <person name="Savel G."/>
            <person name="Schacherer J."/>
            <person name="Sherman D."/>
            <person name="Straub M.-L."/>
            <person name="Stein N."/>
            <person name="Thierry A."/>
            <person name="Trautwein-Schult A."/>
            <person name="Westhof E."/>
            <person name="Worch S."/>
            <person name="Dujon B."/>
            <person name="Souciet J.-L."/>
            <person name="Wincker P."/>
            <person name="Scholz U."/>
            <person name="Neuveglise N."/>
        </authorList>
    </citation>
    <scope>NUCLEOTIDE SEQUENCE</scope>
    <source>
        <strain evidence="8">LS3</strain>
    </source>
</reference>
<dbReference type="Gene3D" id="6.10.330.20">
    <property type="match status" value="1"/>
</dbReference>
<dbReference type="PANTHER" id="PTHR21183">
    <property type="entry name" value="RIBOSOMAL PROTEIN L47, MITOCHONDRIAL-RELATED"/>
    <property type="match status" value="1"/>
</dbReference>
<keyword evidence="3" id="KW-0689">Ribosomal protein</keyword>
<dbReference type="PhylomeDB" id="A0A060SZ54"/>
<dbReference type="PANTHER" id="PTHR21183:SF18">
    <property type="entry name" value="LARGE RIBOSOMAL SUBUNIT PROTEIN UL29M"/>
    <property type="match status" value="1"/>
</dbReference>
<comment type="subcellular location">
    <subcellularLocation>
        <location evidence="1">Mitochondrion</location>
    </subcellularLocation>
</comment>
<accession>A0A060SZ54</accession>